<evidence type="ECO:0000313" key="4">
    <source>
        <dbReference type="EMBL" id="KAK9267574.1"/>
    </source>
</evidence>
<dbReference type="Pfam" id="PF01535">
    <property type="entry name" value="PPR"/>
    <property type="match status" value="3"/>
</dbReference>
<evidence type="ECO:0008006" key="6">
    <source>
        <dbReference type="Google" id="ProtNLM"/>
    </source>
</evidence>
<feature type="repeat" description="PPR" evidence="3">
    <location>
        <begin position="198"/>
        <end position="232"/>
    </location>
</feature>
<name>A0AAP0NAM6_LIQFO</name>
<dbReference type="GO" id="GO:0010019">
    <property type="term" value="P:chloroplast-nucleus signaling pathway"/>
    <property type="evidence" value="ECO:0007669"/>
    <property type="project" value="TreeGrafter"/>
</dbReference>
<proteinExistence type="inferred from homology"/>
<keyword evidence="2" id="KW-0677">Repeat</keyword>
<feature type="repeat" description="PPR" evidence="3">
    <location>
        <begin position="163"/>
        <end position="197"/>
    </location>
</feature>
<dbReference type="Gene3D" id="1.25.40.10">
    <property type="entry name" value="Tetratricopeptide repeat domain"/>
    <property type="match status" value="3"/>
</dbReference>
<dbReference type="NCBIfam" id="TIGR00756">
    <property type="entry name" value="PPR"/>
    <property type="match status" value="5"/>
</dbReference>
<evidence type="ECO:0000256" key="1">
    <source>
        <dbReference type="ARBA" id="ARBA00007626"/>
    </source>
</evidence>
<dbReference type="InterPro" id="IPR011990">
    <property type="entry name" value="TPR-like_helical_dom_sf"/>
</dbReference>
<feature type="repeat" description="PPR" evidence="3">
    <location>
        <begin position="233"/>
        <end position="267"/>
    </location>
</feature>
<sequence>MSSSLYRRLHNIFGTSLPTKSAQTCNTLKSLPTKESKLKELVDKFKKSSELGKFRSKQDVYYSTVHRLASAKQFSMIEDILEDQKKYKDISIEGFAIRLITLYGKSGMLDHAHKMFDEMPELQCERTVKSFNALLAACVNSKKFDKVEGVFTELRAKLSLEPNVVSYNTVIKAFCEMGSLDSALSWVDEMERNGLDANLITYNTLLDAFYRNNRFLDGEKIWAMMETKNVVPDIRSYNAKFRGLVFERRTSEAVELIEELRTKGLKPDVLSFNALIKSFCNDGNIEEAKRWYKELMKCKCVPNWVTFTTLVPFLCEKGEFDMAFKICKKIMKRHYPVKKEILQLVVDGLVKESKLEEATELVELGRSNSFRYKLELCSDK</sequence>
<dbReference type="InterPro" id="IPR002885">
    <property type="entry name" value="PPR_rpt"/>
</dbReference>
<evidence type="ECO:0000313" key="5">
    <source>
        <dbReference type="Proteomes" id="UP001415857"/>
    </source>
</evidence>
<reference evidence="4 5" key="1">
    <citation type="journal article" date="2024" name="Plant J.">
        <title>Genome sequences and population genomics reveal climatic adaptation and genomic divergence between two closely related sweetgum species.</title>
        <authorList>
            <person name="Xu W.Q."/>
            <person name="Ren C.Q."/>
            <person name="Zhang X.Y."/>
            <person name="Comes H.P."/>
            <person name="Liu X.H."/>
            <person name="Li Y.G."/>
            <person name="Kettle C.J."/>
            <person name="Jalonen R."/>
            <person name="Gaisberger H."/>
            <person name="Ma Y.Z."/>
            <person name="Qiu Y.X."/>
        </authorList>
    </citation>
    <scope>NUCLEOTIDE SEQUENCE [LARGE SCALE GENOMIC DNA]</scope>
    <source>
        <strain evidence="4">Hangzhou</strain>
    </source>
</reference>
<evidence type="ECO:0000256" key="3">
    <source>
        <dbReference type="PROSITE-ProRule" id="PRU00708"/>
    </source>
</evidence>
<protein>
    <recommendedName>
        <fullName evidence="6">Pentatricopeptide repeat-containing protein</fullName>
    </recommendedName>
</protein>
<dbReference type="GO" id="GO:0009507">
    <property type="term" value="C:chloroplast"/>
    <property type="evidence" value="ECO:0007669"/>
    <property type="project" value="TreeGrafter"/>
</dbReference>
<dbReference type="PANTHER" id="PTHR47936">
    <property type="entry name" value="PPR_LONG DOMAIN-CONTAINING PROTEIN"/>
    <property type="match status" value="1"/>
</dbReference>
<feature type="repeat" description="PPR" evidence="3">
    <location>
        <begin position="268"/>
        <end position="302"/>
    </location>
</feature>
<evidence type="ECO:0000256" key="2">
    <source>
        <dbReference type="ARBA" id="ARBA00022737"/>
    </source>
</evidence>
<gene>
    <name evidence="4" type="ORF">L1049_010002</name>
</gene>
<keyword evidence="5" id="KW-1185">Reference proteome</keyword>
<organism evidence="4 5">
    <name type="scientific">Liquidambar formosana</name>
    <name type="common">Formosan gum</name>
    <dbReference type="NCBI Taxonomy" id="63359"/>
    <lineage>
        <taxon>Eukaryota</taxon>
        <taxon>Viridiplantae</taxon>
        <taxon>Streptophyta</taxon>
        <taxon>Embryophyta</taxon>
        <taxon>Tracheophyta</taxon>
        <taxon>Spermatophyta</taxon>
        <taxon>Magnoliopsida</taxon>
        <taxon>eudicotyledons</taxon>
        <taxon>Gunneridae</taxon>
        <taxon>Pentapetalae</taxon>
        <taxon>Saxifragales</taxon>
        <taxon>Altingiaceae</taxon>
        <taxon>Liquidambar</taxon>
    </lineage>
</organism>
<dbReference type="EMBL" id="JBBPBK010000016">
    <property type="protein sequence ID" value="KAK9267574.1"/>
    <property type="molecule type" value="Genomic_DNA"/>
</dbReference>
<accession>A0AAP0NAM6</accession>
<comment type="similarity">
    <text evidence="1">Belongs to the PPR family. P subfamily.</text>
</comment>
<dbReference type="GO" id="GO:0031930">
    <property type="term" value="P:mitochondria-nucleus signaling pathway"/>
    <property type="evidence" value="ECO:0007669"/>
    <property type="project" value="TreeGrafter"/>
</dbReference>
<dbReference type="Pfam" id="PF13041">
    <property type="entry name" value="PPR_2"/>
    <property type="match status" value="2"/>
</dbReference>
<dbReference type="PANTHER" id="PTHR47936:SF5">
    <property type="entry name" value="PENTACOTRIPEPTIDE-REPEAT REGION OF PRORP DOMAIN-CONTAINING PROTEIN"/>
    <property type="match status" value="1"/>
</dbReference>
<dbReference type="Proteomes" id="UP001415857">
    <property type="component" value="Unassembled WGS sequence"/>
</dbReference>
<dbReference type="PROSITE" id="PS51375">
    <property type="entry name" value="PPR"/>
    <property type="match status" value="4"/>
</dbReference>
<dbReference type="AlphaFoldDB" id="A0AAP0NAM6"/>
<comment type="caution">
    <text evidence="4">The sequence shown here is derived from an EMBL/GenBank/DDBJ whole genome shotgun (WGS) entry which is preliminary data.</text>
</comment>